<dbReference type="Proteomes" id="UP000316770">
    <property type="component" value="Chromosome"/>
</dbReference>
<evidence type="ECO:0000313" key="3">
    <source>
        <dbReference type="Proteomes" id="UP000316770"/>
    </source>
</evidence>
<protein>
    <recommendedName>
        <fullName evidence="4">Chromosome partition protein Smc</fullName>
    </recommendedName>
</protein>
<keyword evidence="3" id="KW-1185">Reference proteome</keyword>
<feature type="coiled-coil region" evidence="1">
    <location>
        <begin position="142"/>
        <end position="190"/>
    </location>
</feature>
<proteinExistence type="predicted"/>
<reference evidence="2 3" key="1">
    <citation type="submission" date="2019-02" db="EMBL/GenBank/DDBJ databases">
        <title>Deep-cultivation of Planctomycetes and their phenomic and genomic characterization uncovers novel biology.</title>
        <authorList>
            <person name="Wiegand S."/>
            <person name="Jogler M."/>
            <person name="Boedeker C."/>
            <person name="Pinto D."/>
            <person name="Vollmers J."/>
            <person name="Rivas-Marin E."/>
            <person name="Kohn T."/>
            <person name="Peeters S.H."/>
            <person name="Heuer A."/>
            <person name="Rast P."/>
            <person name="Oberbeckmann S."/>
            <person name="Bunk B."/>
            <person name="Jeske O."/>
            <person name="Meyerdierks A."/>
            <person name="Storesund J.E."/>
            <person name="Kallscheuer N."/>
            <person name="Luecker S."/>
            <person name="Lage O.M."/>
            <person name="Pohl T."/>
            <person name="Merkel B.J."/>
            <person name="Hornburger P."/>
            <person name="Mueller R.-W."/>
            <person name="Bruemmer F."/>
            <person name="Labrenz M."/>
            <person name="Spormann A.M."/>
            <person name="Op den Camp H."/>
            <person name="Overmann J."/>
            <person name="Amann R."/>
            <person name="Jetten M.S.M."/>
            <person name="Mascher T."/>
            <person name="Medema M.H."/>
            <person name="Devos D.P."/>
            <person name="Kaster A.-K."/>
            <person name="Ovreas L."/>
            <person name="Rohde M."/>
            <person name="Galperin M.Y."/>
            <person name="Jogler C."/>
        </authorList>
    </citation>
    <scope>NUCLEOTIDE SEQUENCE [LARGE SCALE GENOMIC DNA]</scope>
    <source>
        <strain evidence="2 3">Mal33</strain>
    </source>
</reference>
<dbReference type="RefSeq" id="WP_145291004.1">
    <property type="nucleotide sequence ID" value="NZ_CP036318.1"/>
</dbReference>
<gene>
    <name evidence="2" type="ORF">Mal33_55510</name>
</gene>
<dbReference type="EMBL" id="CP036318">
    <property type="protein sequence ID" value="QDV59516.1"/>
    <property type="molecule type" value="Genomic_DNA"/>
</dbReference>
<evidence type="ECO:0008006" key="4">
    <source>
        <dbReference type="Google" id="ProtNLM"/>
    </source>
</evidence>
<sequence length="269" mass="30120">MIKKTLVGGSLALLLSGLVFGTGMSSYMKTGFGYARDAVKDVVPVNVEIDRARQMIDDLQPEIAKNMKLIASEKIHVAKLQKQIDSKADMLASAERDIMRLTADLQSGDTRFVYAKRTYSADQVKDDLAGRFNRFKTQKATVDKLQQMLTAREKTLQAAKDRMDEMLSAKRQLEVEVENLQAQYAANQVAHAASSLNLDDSHLSRTRDLIDSIRTRIEVDEELLAVDNQYYGTIELTEESDEDILNQVSTYFNGDQPSAEDSVAMIQID</sequence>
<accession>A0A518J2F1</accession>
<organism evidence="2 3">
    <name type="scientific">Rosistilla oblonga</name>
    <dbReference type="NCBI Taxonomy" id="2527990"/>
    <lineage>
        <taxon>Bacteria</taxon>
        <taxon>Pseudomonadati</taxon>
        <taxon>Planctomycetota</taxon>
        <taxon>Planctomycetia</taxon>
        <taxon>Pirellulales</taxon>
        <taxon>Pirellulaceae</taxon>
        <taxon>Rosistilla</taxon>
    </lineage>
</organism>
<name>A0A518J2F1_9BACT</name>
<evidence type="ECO:0000313" key="2">
    <source>
        <dbReference type="EMBL" id="QDV59516.1"/>
    </source>
</evidence>
<evidence type="ECO:0000256" key="1">
    <source>
        <dbReference type="SAM" id="Coils"/>
    </source>
</evidence>
<keyword evidence="1" id="KW-0175">Coiled coil</keyword>
<dbReference type="AlphaFoldDB" id="A0A518J2F1"/>